<evidence type="ECO:0000256" key="2">
    <source>
        <dbReference type="SAM" id="MobiDB-lite"/>
    </source>
</evidence>
<dbReference type="AlphaFoldDB" id="A0A2I0V8D7"/>
<evidence type="ECO:0000313" key="3">
    <source>
        <dbReference type="EMBL" id="PKU59674.1"/>
    </source>
</evidence>
<reference evidence="3 4" key="1">
    <citation type="journal article" date="2016" name="Sci. Rep.">
        <title>The Dendrobium catenatum Lindl. genome sequence provides insights into polysaccharide synthase, floral development and adaptive evolution.</title>
        <authorList>
            <person name="Zhang G.Q."/>
            <person name="Xu Q."/>
            <person name="Bian C."/>
            <person name="Tsai W.C."/>
            <person name="Yeh C.M."/>
            <person name="Liu K.W."/>
            <person name="Yoshida K."/>
            <person name="Zhang L.S."/>
            <person name="Chang S.B."/>
            <person name="Chen F."/>
            <person name="Shi Y."/>
            <person name="Su Y.Y."/>
            <person name="Zhang Y.Q."/>
            <person name="Chen L.J."/>
            <person name="Yin Y."/>
            <person name="Lin M."/>
            <person name="Huang H."/>
            <person name="Deng H."/>
            <person name="Wang Z.W."/>
            <person name="Zhu S.L."/>
            <person name="Zhao X."/>
            <person name="Deng C."/>
            <person name="Niu S.C."/>
            <person name="Huang J."/>
            <person name="Wang M."/>
            <person name="Liu G.H."/>
            <person name="Yang H.J."/>
            <person name="Xiao X.J."/>
            <person name="Hsiao Y.Y."/>
            <person name="Wu W.L."/>
            <person name="Chen Y.Y."/>
            <person name="Mitsuda N."/>
            <person name="Ohme-Takagi M."/>
            <person name="Luo Y.B."/>
            <person name="Van de Peer Y."/>
            <person name="Liu Z.J."/>
        </authorList>
    </citation>
    <scope>NUCLEOTIDE SEQUENCE [LARGE SCALE GENOMIC DNA]</scope>
    <source>
        <tissue evidence="3">The whole plant</tissue>
    </source>
</reference>
<keyword evidence="4" id="KW-1185">Reference proteome</keyword>
<feature type="compositionally biased region" description="Low complexity" evidence="2">
    <location>
        <begin position="235"/>
        <end position="244"/>
    </location>
</feature>
<sequence>MKLLTAYRLIFKGPAAQSALTGMAQRETLDRPVGGWGRNLTVLQMDRVKMFDEQSRDMENEIKEFRRDCEIEIARLEAEIRSAKAELEIEAEAIRNQYFPACVYRPMTSPELKRACWAEYIAFAWTSQGKKVVDLTETRLVEATRAYADIVRSRHIVKFLEAEEYQTWLKLYMNKKMGYFDDAREERRVAKEFRHHLEGMGLNVRYVHGPLPSPTMEIPLIKANTGQRDDDDDVVSTGSSSSRGPQTVHDFRAKLRAASVPFKHAEKPSKDKHSRGSKKDGSAGSSASEK</sequence>
<keyword evidence="1" id="KW-0175">Coiled coil</keyword>
<gene>
    <name evidence="3" type="ORF">MA16_Dca028141</name>
</gene>
<reference evidence="3 4" key="2">
    <citation type="journal article" date="2017" name="Nature">
        <title>The Apostasia genome and the evolution of orchids.</title>
        <authorList>
            <person name="Zhang G.Q."/>
            <person name="Liu K.W."/>
            <person name="Li Z."/>
            <person name="Lohaus R."/>
            <person name="Hsiao Y.Y."/>
            <person name="Niu S.C."/>
            <person name="Wang J.Y."/>
            <person name="Lin Y.C."/>
            <person name="Xu Q."/>
            <person name="Chen L.J."/>
            <person name="Yoshida K."/>
            <person name="Fujiwara S."/>
            <person name="Wang Z.W."/>
            <person name="Zhang Y.Q."/>
            <person name="Mitsuda N."/>
            <person name="Wang M."/>
            <person name="Liu G.H."/>
            <person name="Pecoraro L."/>
            <person name="Huang H.X."/>
            <person name="Xiao X.J."/>
            <person name="Lin M."/>
            <person name="Wu X.Y."/>
            <person name="Wu W.L."/>
            <person name="Chen Y.Y."/>
            <person name="Chang S.B."/>
            <person name="Sakamoto S."/>
            <person name="Ohme-Takagi M."/>
            <person name="Yagi M."/>
            <person name="Zeng S.J."/>
            <person name="Shen C.Y."/>
            <person name="Yeh C.M."/>
            <person name="Luo Y.B."/>
            <person name="Tsai W.C."/>
            <person name="Van de Peer Y."/>
            <person name="Liu Z.J."/>
        </authorList>
    </citation>
    <scope>NUCLEOTIDE SEQUENCE [LARGE SCALE GENOMIC DNA]</scope>
    <source>
        <tissue evidence="3">The whole plant</tissue>
    </source>
</reference>
<evidence type="ECO:0000313" key="4">
    <source>
        <dbReference type="Proteomes" id="UP000233837"/>
    </source>
</evidence>
<protein>
    <submittedName>
        <fullName evidence="3">Uncharacterized protein</fullName>
    </submittedName>
</protein>
<dbReference type="Proteomes" id="UP000233837">
    <property type="component" value="Unassembled WGS sequence"/>
</dbReference>
<accession>A0A2I0V8D7</accession>
<organism evidence="3 4">
    <name type="scientific">Dendrobium catenatum</name>
    <dbReference type="NCBI Taxonomy" id="906689"/>
    <lineage>
        <taxon>Eukaryota</taxon>
        <taxon>Viridiplantae</taxon>
        <taxon>Streptophyta</taxon>
        <taxon>Embryophyta</taxon>
        <taxon>Tracheophyta</taxon>
        <taxon>Spermatophyta</taxon>
        <taxon>Magnoliopsida</taxon>
        <taxon>Liliopsida</taxon>
        <taxon>Asparagales</taxon>
        <taxon>Orchidaceae</taxon>
        <taxon>Epidendroideae</taxon>
        <taxon>Malaxideae</taxon>
        <taxon>Dendrobiinae</taxon>
        <taxon>Dendrobium</taxon>
    </lineage>
</organism>
<evidence type="ECO:0000256" key="1">
    <source>
        <dbReference type="SAM" id="Coils"/>
    </source>
</evidence>
<proteinExistence type="predicted"/>
<dbReference type="EMBL" id="KZ505385">
    <property type="protein sequence ID" value="PKU59674.1"/>
    <property type="molecule type" value="Genomic_DNA"/>
</dbReference>
<feature type="region of interest" description="Disordered" evidence="2">
    <location>
        <begin position="224"/>
        <end position="290"/>
    </location>
</feature>
<name>A0A2I0V8D7_9ASPA</name>
<feature type="coiled-coil region" evidence="1">
    <location>
        <begin position="48"/>
        <end position="97"/>
    </location>
</feature>